<protein>
    <submittedName>
        <fullName evidence="1">Uncharacterized protein</fullName>
    </submittedName>
</protein>
<name>A0ABT5A521_9CYAN</name>
<comment type="caution">
    <text evidence="1">The sequence shown here is derived from an EMBL/GenBank/DDBJ whole genome shotgun (WGS) entry which is preliminary data.</text>
</comment>
<dbReference type="Proteomes" id="UP001212123">
    <property type="component" value="Unassembled WGS sequence"/>
</dbReference>
<organism evidence="1 2">
    <name type="scientific">Dolichospermum circinale CS-537/01</name>
    <dbReference type="NCBI Taxonomy" id="3021739"/>
    <lineage>
        <taxon>Bacteria</taxon>
        <taxon>Bacillati</taxon>
        <taxon>Cyanobacteriota</taxon>
        <taxon>Cyanophyceae</taxon>
        <taxon>Nostocales</taxon>
        <taxon>Aphanizomenonaceae</taxon>
        <taxon>Dolichospermum</taxon>
        <taxon>Dolichospermum circinale</taxon>
    </lineage>
</organism>
<evidence type="ECO:0000313" key="2">
    <source>
        <dbReference type="Proteomes" id="UP001212123"/>
    </source>
</evidence>
<sequence>MFNPTYENPSQQVILTHLVKHTAGLTVNELIELTGINETDLQKALDT</sequence>
<keyword evidence="2" id="KW-1185">Reference proteome</keyword>
<reference evidence="1 2" key="1">
    <citation type="submission" date="2023-01" db="EMBL/GenBank/DDBJ databases">
        <title>Genomes from the Australian National Cyanobacteria Reference Collection.</title>
        <authorList>
            <person name="Willis A."/>
            <person name="Lee E.M.F."/>
        </authorList>
    </citation>
    <scope>NUCLEOTIDE SEQUENCE [LARGE SCALE GENOMIC DNA]</scope>
    <source>
        <strain evidence="1 2">CS-537/01</strain>
    </source>
</reference>
<evidence type="ECO:0000313" key="1">
    <source>
        <dbReference type="EMBL" id="MDB9487042.1"/>
    </source>
</evidence>
<proteinExistence type="predicted"/>
<gene>
    <name evidence="1" type="ORF">PN492_10875</name>
</gene>
<dbReference type="EMBL" id="JAQMTU010000065">
    <property type="protein sequence ID" value="MDB9487042.1"/>
    <property type="molecule type" value="Genomic_DNA"/>
</dbReference>
<accession>A0ABT5A521</accession>
<dbReference type="RefSeq" id="WP_271805533.1">
    <property type="nucleotide sequence ID" value="NZ_JAQMTU010000065.1"/>
</dbReference>